<proteinExistence type="predicted"/>
<protein>
    <submittedName>
        <fullName evidence="1">Uncharacterized protein</fullName>
    </submittedName>
</protein>
<reference evidence="1 2" key="1">
    <citation type="submission" date="2017-05" db="EMBL/GenBank/DDBJ databases">
        <title>Genomic insights into alkan degradation activity of Oleiphilus messinensis.</title>
        <authorList>
            <person name="Kozyavkin S.A."/>
            <person name="Slesarev A.I."/>
            <person name="Golyshin P.N."/>
            <person name="Korzhenkov A."/>
            <person name="Golyshina O.N."/>
            <person name="Toshchakov S.V."/>
        </authorList>
    </citation>
    <scope>NUCLEOTIDE SEQUENCE [LARGE SCALE GENOMIC DNA]</scope>
    <source>
        <strain evidence="1 2">ME102</strain>
    </source>
</reference>
<dbReference type="AlphaFoldDB" id="A0A1Y0I1T6"/>
<dbReference type="Proteomes" id="UP000196027">
    <property type="component" value="Chromosome"/>
</dbReference>
<sequence length="82" mass="9159">MDASLFAVIFLNSLFGIWGCINPGRGQFRVELFYKPLQFSVFFLGGSREGQKYGKKNPEFTSGFLSAVFLAAFEHADAQIKV</sequence>
<dbReference type="EMBL" id="CP021425">
    <property type="protein sequence ID" value="ARU54438.1"/>
    <property type="molecule type" value="Genomic_DNA"/>
</dbReference>
<accession>A0A1Y0I1T6</accession>
<dbReference type="KEGG" id="ome:OLMES_0332"/>
<evidence type="ECO:0000313" key="2">
    <source>
        <dbReference type="Proteomes" id="UP000196027"/>
    </source>
</evidence>
<gene>
    <name evidence="1" type="ORF">OLMES_0332</name>
</gene>
<name>A0A1Y0I1T6_9GAMM</name>
<evidence type="ECO:0000313" key="1">
    <source>
        <dbReference type="EMBL" id="ARU54438.1"/>
    </source>
</evidence>
<organism evidence="1 2">
    <name type="scientific">Oleiphilus messinensis</name>
    <dbReference type="NCBI Taxonomy" id="141451"/>
    <lineage>
        <taxon>Bacteria</taxon>
        <taxon>Pseudomonadati</taxon>
        <taxon>Pseudomonadota</taxon>
        <taxon>Gammaproteobacteria</taxon>
        <taxon>Oceanospirillales</taxon>
        <taxon>Oleiphilaceae</taxon>
        <taxon>Oleiphilus</taxon>
    </lineage>
</organism>
<keyword evidence="2" id="KW-1185">Reference proteome</keyword>